<feature type="domain" description="Quinolinate phosphoribosyl transferase N-terminal" evidence="7">
    <location>
        <begin position="21"/>
        <end position="103"/>
    </location>
</feature>
<dbReference type="AlphaFoldDB" id="A0A1G6J247"/>
<dbReference type="GO" id="GO:0005737">
    <property type="term" value="C:cytoplasm"/>
    <property type="evidence" value="ECO:0007669"/>
    <property type="project" value="TreeGrafter"/>
</dbReference>
<evidence type="ECO:0000313" key="8">
    <source>
        <dbReference type="EMBL" id="SDC12914.1"/>
    </source>
</evidence>
<dbReference type="InterPro" id="IPR037128">
    <property type="entry name" value="Quinolinate_PRibosylTase_N_sf"/>
</dbReference>
<dbReference type="FunFam" id="3.20.20.70:FF:000030">
    <property type="entry name" value="Nicotinate-nucleotide pyrophosphorylase, carboxylating"/>
    <property type="match status" value="1"/>
</dbReference>
<evidence type="ECO:0000256" key="3">
    <source>
        <dbReference type="ARBA" id="ARBA00022676"/>
    </source>
</evidence>
<keyword evidence="9" id="KW-1185">Reference proteome</keyword>
<proteinExistence type="inferred from homology"/>
<dbReference type="Gene3D" id="3.20.20.70">
    <property type="entry name" value="Aldolase class I"/>
    <property type="match status" value="1"/>
</dbReference>
<dbReference type="InterPro" id="IPR002638">
    <property type="entry name" value="Quinolinate_PRibosylTrfase_C"/>
</dbReference>
<dbReference type="PANTHER" id="PTHR32179:SF4">
    <property type="entry name" value="PYROPHOSPHORYLASE MODD-RELATED"/>
    <property type="match status" value="1"/>
</dbReference>
<evidence type="ECO:0000259" key="6">
    <source>
        <dbReference type="Pfam" id="PF01729"/>
    </source>
</evidence>
<sequence>MIYFSCEEIDKLISDDLAYSDLTTDILDIDGDCKLEFIARQDLVVCASEEAKSVLKRFDLKIETLVPSGSFVNKGQLLLSAYGNFKNAQSCYRICSNLMEHASGLATKTRNFVELAKSQNPSIRVATTRKTFPFAKKLSIKAILSGGASVHRLGLSESILIFKEHIVFMGGFEKLLTKVDEIKRKAYDKTVCVEVENLDEAIYLAKAGIEFLQLDKFDIEKTKQATESLRKINNSIKIAVAGGINDSNVVEYAKTGVDSIVTSWLYFAKPADIGVKFTKIG</sequence>
<dbReference type="RefSeq" id="WP_092127771.1">
    <property type="nucleotide sequence ID" value="NZ_FMYU01000002.1"/>
</dbReference>
<dbReference type="PANTHER" id="PTHR32179">
    <property type="entry name" value="NICOTINATE-NUCLEOTIDE PYROPHOSPHORYLASE [CARBOXYLATING]"/>
    <property type="match status" value="1"/>
</dbReference>
<dbReference type="InterPro" id="IPR022412">
    <property type="entry name" value="Quinolinate_PRibosylTrfase_N"/>
</dbReference>
<evidence type="ECO:0000256" key="5">
    <source>
        <dbReference type="PIRNR" id="PIRNR006250"/>
    </source>
</evidence>
<evidence type="ECO:0000313" key="9">
    <source>
        <dbReference type="Proteomes" id="UP000199411"/>
    </source>
</evidence>
<organism evidence="8 9">
    <name type="scientific">Desulfurella multipotens</name>
    <dbReference type="NCBI Taxonomy" id="79269"/>
    <lineage>
        <taxon>Bacteria</taxon>
        <taxon>Pseudomonadati</taxon>
        <taxon>Campylobacterota</taxon>
        <taxon>Desulfurellia</taxon>
        <taxon>Desulfurellales</taxon>
        <taxon>Desulfurellaceae</taxon>
        <taxon>Desulfurella</taxon>
    </lineage>
</organism>
<dbReference type="Gene3D" id="3.90.1170.20">
    <property type="entry name" value="Quinolinate phosphoribosyl transferase, N-terminal domain"/>
    <property type="match status" value="1"/>
</dbReference>
<dbReference type="InterPro" id="IPR006242">
    <property type="entry name" value="ModD"/>
</dbReference>
<keyword evidence="4 5" id="KW-0808">Transferase</keyword>
<dbReference type="InterPro" id="IPR036068">
    <property type="entry name" value="Nicotinate_pribotase-like_C"/>
</dbReference>
<evidence type="ECO:0000256" key="4">
    <source>
        <dbReference type="ARBA" id="ARBA00022679"/>
    </source>
</evidence>
<dbReference type="EMBL" id="FMYU01000002">
    <property type="protein sequence ID" value="SDC12914.1"/>
    <property type="molecule type" value="Genomic_DNA"/>
</dbReference>
<dbReference type="GO" id="GO:0009435">
    <property type="term" value="P:NAD+ biosynthetic process"/>
    <property type="evidence" value="ECO:0007669"/>
    <property type="project" value="InterPro"/>
</dbReference>
<dbReference type="GO" id="GO:0004514">
    <property type="term" value="F:nicotinate-nucleotide diphosphorylase (carboxylating) activity"/>
    <property type="evidence" value="ECO:0007669"/>
    <property type="project" value="InterPro"/>
</dbReference>
<dbReference type="NCBIfam" id="TIGR01334">
    <property type="entry name" value="modD"/>
    <property type="match status" value="1"/>
</dbReference>
<protein>
    <recommendedName>
        <fullName evidence="2">Putative pyrophosphorylase ModD</fullName>
    </recommendedName>
</protein>
<evidence type="ECO:0000259" key="7">
    <source>
        <dbReference type="Pfam" id="PF02749"/>
    </source>
</evidence>
<dbReference type="Proteomes" id="UP000199411">
    <property type="component" value="Unassembled WGS sequence"/>
</dbReference>
<keyword evidence="3 5" id="KW-0328">Glycosyltransferase</keyword>
<evidence type="ECO:0000256" key="1">
    <source>
        <dbReference type="ARBA" id="ARBA00009400"/>
    </source>
</evidence>
<evidence type="ECO:0000256" key="2">
    <source>
        <dbReference type="ARBA" id="ARBA00019205"/>
    </source>
</evidence>
<feature type="domain" description="Quinolinate phosphoribosyl transferase C-terminal" evidence="6">
    <location>
        <begin position="106"/>
        <end position="275"/>
    </location>
</feature>
<dbReference type="SUPFAM" id="SSF51690">
    <property type="entry name" value="Nicotinate/Quinolinate PRTase C-terminal domain-like"/>
    <property type="match status" value="1"/>
</dbReference>
<dbReference type="SUPFAM" id="SSF54675">
    <property type="entry name" value="Nicotinate/Quinolinate PRTase N-terminal domain-like"/>
    <property type="match status" value="1"/>
</dbReference>
<dbReference type="InterPro" id="IPR027277">
    <property type="entry name" value="NadC/ModD"/>
</dbReference>
<dbReference type="OrthoDB" id="9782546at2"/>
<dbReference type="PIRSF" id="PIRSF006250">
    <property type="entry name" value="NadC_ModD"/>
    <property type="match status" value="1"/>
</dbReference>
<comment type="similarity">
    <text evidence="1 5">Belongs to the NadC/ModD family.</text>
</comment>
<reference evidence="9" key="1">
    <citation type="submission" date="2016-10" db="EMBL/GenBank/DDBJ databases">
        <authorList>
            <person name="Varghese N."/>
            <person name="Submissions S."/>
        </authorList>
    </citation>
    <scope>NUCLEOTIDE SEQUENCE [LARGE SCALE GENOMIC DNA]</scope>
    <source>
        <strain evidence="9">DSM 8415</strain>
    </source>
</reference>
<gene>
    <name evidence="8" type="ORF">SAMN05660835_00364</name>
</gene>
<dbReference type="Pfam" id="PF02749">
    <property type="entry name" value="QRPTase_N"/>
    <property type="match status" value="1"/>
</dbReference>
<dbReference type="Pfam" id="PF01729">
    <property type="entry name" value="QRPTase_C"/>
    <property type="match status" value="1"/>
</dbReference>
<name>A0A1G6J247_9BACT</name>
<dbReference type="InterPro" id="IPR013785">
    <property type="entry name" value="Aldolase_TIM"/>
</dbReference>
<dbReference type="GO" id="GO:0034213">
    <property type="term" value="P:quinolinate catabolic process"/>
    <property type="evidence" value="ECO:0007669"/>
    <property type="project" value="TreeGrafter"/>
</dbReference>
<accession>A0A1G6J247</accession>